<dbReference type="InterPro" id="IPR009081">
    <property type="entry name" value="PP-bd_ACP"/>
</dbReference>
<reference evidence="2 3" key="1">
    <citation type="submission" date="2019-10" db="EMBL/GenBank/DDBJ databases">
        <title>Draft whole-genome sequence of the purple nonsulfur photosynthetic bacterium Roseospira navarrensis DSM 15114.</title>
        <authorList>
            <person name="Kyndt J.A."/>
            <person name="Meyer T.E."/>
        </authorList>
    </citation>
    <scope>NUCLEOTIDE SEQUENCE [LARGE SCALE GENOMIC DNA]</scope>
    <source>
        <strain evidence="2 3">DSM 15114</strain>
    </source>
</reference>
<feature type="domain" description="Carrier" evidence="1">
    <location>
        <begin position="1"/>
        <end position="79"/>
    </location>
</feature>
<dbReference type="EMBL" id="WIVE01000007">
    <property type="protein sequence ID" value="MQX35690.1"/>
    <property type="molecule type" value="Genomic_DNA"/>
</dbReference>
<comment type="caution">
    <text evidence="2">The sequence shown here is derived from an EMBL/GenBank/DDBJ whole genome shotgun (WGS) entry which is preliminary data.</text>
</comment>
<evidence type="ECO:0000313" key="2">
    <source>
        <dbReference type="EMBL" id="MQX35690.1"/>
    </source>
</evidence>
<keyword evidence="3" id="KW-1185">Reference proteome</keyword>
<proteinExistence type="predicted"/>
<protein>
    <submittedName>
        <fullName evidence="2">Acyl carrier protein</fullName>
    </submittedName>
</protein>
<name>A0A7X1ZBV6_9PROT</name>
<dbReference type="SUPFAM" id="SSF47336">
    <property type="entry name" value="ACP-like"/>
    <property type="match status" value="1"/>
</dbReference>
<dbReference type="OrthoDB" id="487863at2"/>
<organism evidence="2 3">
    <name type="scientific">Roseospira navarrensis</name>
    <dbReference type="NCBI Taxonomy" id="140058"/>
    <lineage>
        <taxon>Bacteria</taxon>
        <taxon>Pseudomonadati</taxon>
        <taxon>Pseudomonadota</taxon>
        <taxon>Alphaproteobacteria</taxon>
        <taxon>Rhodospirillales</taxon>
        <taxon>Rhodospirillaceae</taxon>
        <taxon>Roseospira</taxon>
    </lineage>
</organism>
<dbReference type="InterPro" id="IPR036736">
    <property type="entry name" value="ACP-like_sf"/>
</dbReference>
<evidence type="ECO:0000259" key="1">
    <source>
        <dbReference type="PROSITE" id="PS50075"/>
    </source>
</evidence>
<gene>
    <name evidence="2" type="ORF">GHC57_04075</name>
</gene>
<sequence>MDSDDIVEIIVRHIRDVVPELADHPIGRDDAMADLGVDSIERGEIVVATLEDLGLDIPLVQLHGPRNIGELADLLHDKRAA</sequence>
<dbReference type="Pfam" id="PF00550">
    <property type="entry name" value="PP-binding"/>
    <property type="match status" value="1"/>
</dbReference>
<dbReference type="AlphaFoldDB" id="A0A7X1ZBV6"/>
<dbReference type="PROSITE" id="PS50075">
    <property type="entry name" value="CARRIER"/>
    <property type="match status" value="1"/>
</dbReference>
<dbReference type="Proteomes" id="UP000434582">
    <property type="component" value="Unassembled WGS sequence"/>
</dbReference>
<dbReference type="RefSeq" id="WP_153341444.1">
    <property type="nucleotide sequence ID" value="NZ_WIVE01000007.1"/>
</dbReference>
<dbReference type="NCBIfam" id="NF005502">
    <property type="entry name" value="PRK07117.1"/>
    <property type="match status" value="1"/>
</dbReference>
<accession>A0A7X1ZBV6</accession>
<dbReference type="Gene3D" id="1.10.1200.10">
    <property type="entry name" value="ACP-like"/>
    <property type="match status" value="1"/>
</dbReference>
<evidence type="ECO:0000313" key="3">
    <source>
        <dbReference type="Proteomes" id="UP000434582"/>
    </source>
</evidence>